<evidence type="ECO:0000256" key="1">
    <source>
        <dbReference type="SAM" id="MobiDB-lite"/>
    </source>
</evidence>
<sequence>MDNIDVEMAQIPKEDQQLKPLTDRENASKINKSKNPNLSIINHTSFLGEIRKEALATREAVQKSHDFIREAMENMKKELVKDVIMELNPRFIVLEELLKEIKEDKKCESESGDSDNDNEEEEEEEIHQENENTPAQQENQQPAQHRGEENNREIINNNHHGRRYNRGRGQNARRPRDSRLFYLLRQIDRERGFDTGYDRYRPYYPRDRGEFNQKRKFKCQVRMEKMVRNLNGENKIFVV</sequence>
<evidence type="ECO:0000313" key="3">
    <source>
        <dbReference type="WBParaSite" id="MhA1_Contig1891.frz3.gene5"/>
    </source>
</evidence>
<dbReference type="AlphaFoldDB" id="A0A1I8BBZ4"/>
<feature type="region of interest" description="Disordered" evidence="1">
    <location>
        <begin position="103"/>
        <end position="174"/>
    </location>
</feature>
<reference evidence="3" key="1">
    <citation type="submission" date="2016-11" db="UniProtKB">
        <authorList>
            <consortium name="WormBaseParasite"/>
        </authorList>
    </citation>
    <scope>IDENTIFICATION</scope>
</reference>
<name>A0A1I8BBZ4_MELHA</name>
<evidence type="ECO:0000313" key="2">
    <source>
        <dbReference type="Proteomes" id="UP000095281"/>
    </source>
</evidence>
<keyword evidence="2" id="KW-1185">Reference proteome</keyword>
<proteinExistence type="predicted"/>
<dbReference type="Proteomes" id="UP000095281">
    <property type="component" value="Unplaced"/>
</dbReference>
<feature type="compositionally biased region" description="Acidic residues" evidence="1">
    <location>
        <begin position="110"/>
        <end position="126"/>
    </location>
</feature>
<protein>
    <submittedName>
        <fullName evidence="3">DUF148 domain-containing protein</fullName>
    </submittedName>
</protein>
<organism evidence="2 3">
    <name type="scientific">Meloidogyne hapla</name>
    <name type="common">Root-knot nematode worm</name>
    <dbReference type="NCBI Taxonomy" id="6305"/>
    <lineage>
        <taxon>Eukaryota</taxon>
        <taxon>Metazoa</taxon>
        <taxon>Ecdysozoa</taxon>
        <taxon>Nematoda</taxon>
        <taxon>Chromadorea</taxon>
        <taxon>Rhabditida</taxon>
        <taxon>Tylenchina</taxon>
        <taxon>Tylenchomorpha</taxon>
        <taxon>Tylenchoidea</taxon>
        <taxon>Meloidogynidae</taxon>
        <taxon>Meloidogyninae</taxon>
        <taxon>Meloidogyne</taxon>
    </lineage>
</organism>
<feature type="compositionally biased region" description="Polar residues" evidence="1">
    <location>
        <begin position="133"/>
        <end position="143"/>
    </location>
</feature>
<dbReference type="WBParaSite" id="MhA1_Contig1891.frz3.gene5">
    <property type="protein sequence ID" value="MhA1_Contig1891.frz3.gene5"/>
    <property type="gene ID" value="MhA1_Contig1891.frz3.gene5"/>
</dbReference>
<accession>A0A1I8BBZ4</accession>